<protein>
    <submittedName>
        <fullName evidence="1">Uncharacterized protein</fullName>
    </submittedName>
</protein>
<organism evidence="1 2">
    <name type="scientific">Plenodomus tracheiphilus IPT5</name>
    <dbReference type="NCBI Taxonomy" id="1408161"/>
    <lineage>
        <taxon>Eukaryota</taxon>
        <taxon>Fungi</taxon>
        <taxon>Dikarya</taxon>
        <taxon>Ascomycota</taxon>
        <taxon>Pezizomycotina</taxon>
        <taxon>Dothideomycetes</taxon>
        <taxon>Pleosporomycetidae</taxon>
        <taxon>Pleosporales</taxon>
        <taxon>Pleosporineae</taxon>
        <taxon>Leptosphaeriaceae</taxon>
        <taxon>Plenodomus</taxon>
    </lineage>
</organism>
<sequence>MSLVQAAHQGKRNVPMYHACLRGGGLEILASPVMIKRFLHSTTSSFHHVNVPFGIQALWVAHLGLFRAVAWGLHSTLPRQCILLRCIGRGHEAHPLRGGSLSALLSRSSLVCLARRHSARTCLLTRVAAVLGGVERVCIRSALFPRQPRLCSSPLLSSRDTLIATATWTLHSLASYAPNTC</sequence>
<proteinExistence type="predicted"/>
<gene>
    <name evidence="1" type="ORF">T440DRAFT_77974</name>
</gene>
<dbReference type="EMBL" id="MU006304">
    <property type="protein sequence ID" value="KAF2851049.1"/>
    <property type="molecule type" value="Genomic_DNA"/>
</dbReference>
<reference evidence="1" key="1">
    <citation type="submission" date="2020-01" db="EMBL/GenBank/DDBJ databases">
        <authorList>
            <consortium name="DOE Joint Genome Institute"/>
            <person name="Haridas S."/>
            <person name="Albert R."/>
            <person name="Binder M."/>
            <person name="Bloem J."/>
            <person name="Labutti K."/>
            <person name="Salamov A."/>
            <person name="Andreopoulos B."/>
            <person name="Baker S.E."/>
            <person name="Barry K."/>
            <person name="Bills G."/>
            <person name="Bluhm B.H."/>
            <person name="Cannon C."/>
            <person name="Castanera R."/>
            <person name="Culley D.E."/>
            <person name="Daum C."/>
            <person name="Ezra D."/>
            <person name="Gonzalez J.B."/>
            <person name="Henrissat B."/>
            <person name="Kuo A."/>
            <person name="Liang C."/>
            <person name="Lipzen A."/>
            <person name="Lutzoni F."/>
            <person name="Magnuson J."/>
            <person name="Mondo S."/>
            <person name="Nolan M."/>
            <person name="Ohm R."/>
            <person name="Pangilinan J."/>
            <person name="Park H.-J."/>
            <person name="Ramirez L."/>
            <person name="Alfaro M."/>
            <person name="Sun H."/>
            <person name="Tritt A."/>
            <person name="Yoshinaga Y."/>
            <person name="Zwiers L.-H."/>
            <person name="Turgeon B.G."/>
            <person name="Goodwin S.B."/>
            <person name="Spatafora J.W."/>
            <person name="Crous P.W."/>
            <person name="Grigoriev I.V."/>
        </authorList>
    </citation>
    <scope>NUCLEOTIDE SEQUENCE</scope>
    <source>
        <strain evidence="1">IPT5</strain>
    </source>
</reference>
<accession>A0A6A7B9F5</accession>
<name>A0A6A7B9F5_9PLEO</name>
<dbReference type="Proteomes" id="UP000799423">
    <property type="component" value="Unassembled WGS sequence"/>
</dbReference>
<evidence type="ECO:0000313" key="2">
    <source>
        <dbReference type="Proteomes" id="UP000799423"/>
    </source>
</evidence>
<dbReference type="AlphaFoldDB" id="A0A6A7B9F5"/>
<evidence type="ECO:0000313" key="1">
    <source>
        <dbReference type="EMBL" id="KAF2851049.1"/>
    </source>
</evidence>
<keyword evidence="2" id="KW-1185">Reference proteome</keyword>